<evidence type="ECO:0000259" key="2">
    <source>
        <dbReference type="Pfam" id="PF13731"/>
    </source>
</evidence>
<comment type="caution">
    <text evidence="3">The sequence shown here is derived from an EMBL/GenBank/DDBJ whole genome shotgun (WGS) entry which is preliminary data.</text>
</comment>
<dbReference type="PATRIC" id="fig|1449336.4.peg.1166"/>
<evidence type="ECO:0000313" key="4">
    <source>
        <dbReference type="Proteomes" id="UP000051658"/>
    </source>
</evidence>
<keyword evidence="1" id="KW-1133">Transmembrane helix</keyword>
<keyword evidence="1" id="KW-0472">Membrane</keyword>
<proteinExistence type="predicted"/>
<evidence type="ECO:0000256" key="1">
    <source>
        <dbReference type="SAM" id="Phobius"/>
    </source>
</evidence>
<dbReference type="RefSeq" id="WP_034568352.1">
    <property type="nucleotide sequence ID" value="NZ_JQBS01000001.1"/>
</dbReference>
<organism evidence="3 4">
    <name type="scientific">Carnobacterium divergens DSM 20623</name>
    <dbReference type="NCBI Taxonomy" id="1449336"/>
    <lineage>
        <taxon>Bacteria</taxon>
        <taxon>Bacillati</taxon>
        <taxon>Bacillota</taxon>
        <taxon>Bacilli</taxon>
        <taxon>Lactobacillales</taxon>
        <taxon>Carnobacteriaceae</taxon>
        <taxon>Carnobacterium</taxon>
    </lineage>
</organism>
<gene>
    <name evidence="3" type="ORF">IV74_GL001141</name>
</gene>
<dbReference type="GeneID" id="89589648"/>
<dbReference type="Gene3D" id="2.60.40.3600">
    <property type="match status" value="1"/>
</dbReference>
<dbReference type="EMBL" id="JQBS01000001">
    <property type="protein sequence ID" value="KRN57886.1"/>
    <property type="molecule type" value="Genomic_DNA"/>
</dbReference>
<keyword evidence="1" id="KW-0812">Transmembrane</keyword>
<reference evidence="3 4" key="1">
    <citation type="journal article" date="2015" name="Genome Announc.">
        <title>Expanding the biotechnology potential of lactobacilli through comparative genomics of 213 strains and associated genera.</title>
        <authorList>
            <person name="Sun Z."/>
            <person name="Harris H.M."/>
            <person name="McCann A."/>
            <person name="Guo C."/>
            <person name="Argimon S."/>
            <person name="Zhang W."/>
            <person name="Yang X."/>
            <person name="Jeffery I.B."/>
            <person name="Cooney J.C."/>
            <person name="Kagawa T.F."/>
            <person name="Liu W."/>
            <person name="Song Y."/>
            <person name="Salvetti E."/>
            <person name="Wrobel A."/>
            <person name="Rasinkangas P."/>
            <person name="Parkhill J."/>
            <person name="Rea M.C."/>
            <person name="O'Sullivan O."/>
            <person name="Ritari J."/>
            <person name="Douillard F.P."/>
            <person name="Paul Ross R."/>
            <person name="Yang R."/>
            <person name="Briner A.E."/>
            <person name="Felis G.E."/>
            <person name="de Vos W.M."/>
            <person name="Barrangou R."/>
            <person name="Klaenhammer T.R."/>
            <person name="Caufield P.W."/>
            <person name="Cui Y."/>
            <person name="Zhang H."/>
            <person name="O'Toole P.W."/>
        </authorList>
    </citation>
    <scope>NUCLEOTIDE SEQUENCE [LARGE SCALE GENOMIC DNA]</scope>
    <source>
        <strain evidence="3 4">DSM 20623</strain>
    </source>
</reference>
<dbReference type="InterPro" id="IPR027994">
    <property type="entry name" value="WxL_dom"/>
</dbReference>
<feature type="domain" description="WxL" evidence="2">
    <location>
        <begin position="975"/>
        <end position="1151"/>
    </location>
</feature>
<feature type="transmembrane region" description="Helical" evidence="1">
    <location>
        <begin position="12"/>
        <end position="30"/>
    </location>
</feature>
<keyword evidence="4" id="KW-1185">Reference proteome</keyword>
<dbReference type="Pfam" id="PF13731">
    <property type="entry name" value="WxL"/>
    <property type="match status" value="1"/>
</dbReference>
<evidence type="ECO:0000313" key="3">
    <source>
        <dbReference type="EMBL" id="KRN57886.1"/>
    </source>
</evidence>
<name>A0A0R2HZJ7_CARDV</name>
<sequence length="1153" mass="128304">MRHFRKKEISYMFLFFLFVGSGFLAGNHYFKRAAIQADTPLVLTSDKQKILPAETVTLTLKSNQKATKEPIMMNIPKGLVVDLEMTKQLNDGHDNQEITLNEEQSKLAVYLNSEADNREIKLCFRAETYGDYSIEATQKVANDLQTTPPLKLQVVPVEPISQKFAPSLIDDVIAPFADSDYQPVQNYPGINLIDPINTVNNPVIPGENGFVMRLSDRLSYEAKGYDLDYRGNYDWSHLPGFIFYDTTANPVKDRYVLVKNAGIYRGKWIDVKLVVDEVIAKSTSGAFSVATTTYDTKDIDFGLGETGTFADYFMSVGAYEGSTKGDSFKYHYEFYEHDSQKRISTMSGMWNYQRLNEEKQAQIPTDSKHMSSLYANNDTTVYYKRDVPTPGTARFWGTADGYESGPDTYLTSLFSKVAEYPITMNLATKEDDYSTGMILMYNRTPLTRIYPGRPEVIGEISNEDPKRLKYHILQEIPAQLPVYYSDSFKLTTTFPTDFDIDLNSIKIMNVLDGTVSTDFKQPTLSADKRTLTIEAMNPKSSSFNDDMYEIYVEGTVNSSFDFANYKGKTGNRVKTYDPATGYLAIPVTAQNEFVINGKTITQDPNLLEEGEEDKAISYVKYKGIPDGDPVMDKKVKINQDFNLLNPSDFVTNLRVDTDSPLDKPVEAVRFENIPDTSKPGTAKVTVVIVTAQGIEKKIIVDVTIANNDPVPVINVSGAIRNDTQNLGFSANQSAHINDELTFQGKVVKTIANSVWLEPTLKMNVPEGVTFPKTGNVTVKDENNTEIELAEPIQYDSNARELTAKLKNTLSTDATIMIQFQTKVEDKALGQTYETKVSAAGKDSNFKPIDVSGTANLTVEDYAEPQVQFAGKVQKESEGSWIDTIQAKPNDLVNYTIEATLTNDYTVWSNQKIVATIPNNLENITVDKAILRRPHQTDIELPLKLMTESGVQKVVFETSEATNAFTESGSKLILTYTGKISVNVGLNETLVTPVSIEGLNSKGQVIQPITGNINLAVSEGTLQFTTTSSLDFGVQELISISEKRHAPDKNIEMLVEDTRGTNERWKIMATITQEFTNGTSLLNGGLTFVTDTGSVIELSKTASQVYEKNPASNGTSNLIWDRTKGQGLFLQQKAGMNKIGSYQGELQWTLTDAL</sequence>
<dbReference type="Proteomes" id="UP000051658">
    <property type="component" value="Unassembled WGS sequence"/>
</dbReference>
<protein>
    <recommendedName>
        <fullName evidence="2">WxL domain-containing protein</fullName>
    </recommendedName>
</protein>
<dbReference type="AlphaFoldDB" id="A0A0R2HZJ7"/>
<accession>A0A0R2HZJ7</accession>